<evidence type="ECO:0000313" key="2">
    <source>
        <dbReference type="Proteomes" id="UP000502248"/>
    </source>
</evidence>
<reference evidence="1 2" key="1">
    <citation type="submission" date="2020-04" db="EMBL/GenBank/DDBJ databases">
        <title>Genome sequencing of novel species.</title>
        <authorList>
            <person name="Heo J."/>
            <person name="Kim S.-J."/>
            <person name="Kim J.-S."/>
            <person name="Hong S.-B."/>
            <person name="Kwon S.-W."/>
        </authorList>
    </citation>
    <scope>NUCLEOTIDE SEQUENCE [LARGE SCALE GENOMIC DNA]</scope>
    <source>
        <strain evidence="1 2">MFER-1</strain>
    </source>
</reference>
<dbReference type="RefSeq" id="WP_169280203.1">
    <property type="nucleotide sequence ID" value="NZ_CP051680.1"/>
</dbReference>
<dbReference type="EMBL" id="CP051680">
    <property type="protein sequence ID" value="QJD83916.1"/>
    <property type="molecule type" value="Genomic_DNA"/>
</dbReference>
<sequence>MEKPVSIKAANPGDVLAGEVITAAGRVLLPSGVTLTREILDDLKRDGVYTLIIRTNSIPQNHMD</sequence>
<keyword evidence="2" id="KW-1185">Reference proteome</keyword>
<dbReference type="Proteomes" id="UP000502248">
    <property type="component" value="Chromosome"/>
</dbReference>
<dbReference type="AlphaFoldDB" id="A0A7Z2ZL68"/>
<dbReference type="KEGG" id="cheb:HH215_12470"/>
<name>A0A7Z2ZL68_9BACL</name>
<accession>A0A7Z2ZL68</accession>
<gene>
    <name evidence="1" type="ORF">HH215_12470</name>
</gene>
<proteinExistence type="predicted"/>
<protein>
    <submittedName>
        <fullName evidence="1">Uncharacterized protein</fullName>
    </submittedName>
</protein>
<evidence type="ECO:0000313" key="1">
    <source>
        <dbReference type="EMBL" id="QJD83916.1"/>
    </source>
</evidence>
<organism evidence="1 2">
    <name type="scientific">Cohnella herbarum</name>
    <dbReference type="NCBI Taxonomy" id="2728023"/>
    <lineage>
        <taxon>Bacteria</taxon>
        <taxon>Bacillati</taxon>
        <taxon>Bacillota</taxon>
        <taxon>Bacilli</taxon>
        <taxon>Bacillales</taxon>
        <taxon>Paenibacillaceae</taxon>
        <taxon>Cohnella</taxon>
    </lineage>
</organism>